<protein>
    <recommendedName>
        <fullName evidence="4">Pr6Pr family membrane protein</fullName>
    </recommendedName>
</protein>
<keyword evidence="3" id="KW-1185">Reference proteome</keyword>
<accession>A0A3S4A1Z5</accession>
<dbReference type="AlphaFoldDB" id="A0A3S4A1Z5"/>
<comment type="caution">
    <text evidence="2">The sequence shown here is derived from an EMBL/GenBank/DDBJ whole genome shotgun (WGS) entry which is preliminary data.</text>
</comment>
<dbReference type="InterPro" id="IPR049713">
    <property type="entry name" value="Pr6Pr-like"/>
</dbReference>
<organism evidence="2 3">
    <name type="scientific">Labedella populi</name>
    <dbReference type="NCBI Taxonomy" id="2498850"/>
    <lineage>
        <taxon>Bacteria</taxon>
        <taxon>Bacillati</taxon>
        <taxon>Actinomycetota</taxon>
        <taxon>Actinomycetes</taxon>
        <taxon>Micrococcales</taxon>
        <taxon>Microbacteriaceae</taxon>
        <taxon>Labedella</taxon>
    </lineage>
</organism>
<sequence>MRILFAAIRVVIAVSIVSAVLGQLVTSVTFWSARNPDLLGTTLANFFSFFTIQSNLAAAITLAIGSVVLLRGRGEDPRWFAVLMTSIATYMVTTGIVYNVLLRGIELDPGLSQPWSNEVVHAIAPAYLLLDRLFAPGRRPLPSRSIGIVVIFPLAWAAYTLLRAPLVTSPSTGTAGWYPYPFLDPRLSDSGYLSVVFFVVLLALVIATVGLGVLWLSRRAVGSMRTTTA</sequence>
<evidence type="ECO:0008006" key="4">
    <source>
        <dbReference type="Google" id="ProtNLM"/>
    </source>
</evidence>
<reference evidence="2 3" key="1">
    <citation type="submission" date="2018-12" db="EMBL/GenBank/DDBJ databases">
        <authorList>
            <person name="Li F."/>
        </authorList>
    </citation>
    <scope>NUCLEOTIDE SEQUENCE [LARGE SCALE GENOMIC DNA]</scope>
    <source>
        <strain evidence="2 3">8H24J-4-2</strain>
    </source>
</reference>
<keyword evidence="1" id="KW-1133">Transmembrane helix</keyword>
<evidence type="ECO:0000313" key="2">
    <source>
        <dbReference type="EMBL" id="RWZ67928.1"/>
    </source>
</evidence>
<evidence type="ECO:0000256" key="1">
    <source>
        <dbReference type="SAM" id="Phobius"/>
    </source>
</evidence>
<dbReference type="Proteomes" id="UP000288603">
    <property type="component" value="Unassembled WGS sequence"/>
</dbReference>
<feature type="transmembrane region" description="Helical" evidence="1">
    <location>
        <begin position="192"/>
        <end position="216"/>
    </location>
</feature>
<evidence type="ECO:0000313" key="3">
    <source>
        <dbReference type="Proteomes" id="UP000288603"/>
    </source>
</evidence>
<gene>
    <name evidence="2" type="ORF">ELQ92_01285</name>
</gene>
<feature type="transmembrane region" description="Helical" evidence="1">
    <location>
        <begin position="146"/>
        <end position="162"/>
    </location>
</feature>
<proteinExistence type="predicted"/>
<feature type="transmembrane region" description="Helical" evidence="1">
    <location>
        <begin position="46"/>
        <end position="70"/>
    </location>
</feature>
<keyword evidence="1" id="KW-0472">Membrane</keyword>
<dbReference type="NCBIfam" id="NF038065">
    <property type="entry name" value="Pr6Pr"/>
    <property type="match status" value="1"/>
</dbReference>
<dbReference type="OrthoDB" id="9809977at2"/>
<dbReference type="EMBL" id="RZNC01000001">
    <property type="protein sequence ID" value="RWZ67928.1"/>
    <property type="molecule type" value="Genomic_DNA"/>
</dbReference>
<keyword evidence="1" id="KW-0812">Transmembrane</keyword>
<feature type="transmembrane region" description="Helical" evidence="1">
    <location>
        <begin position="79"/>
        <end position="98"/>
    </location>
</feature>
<name>A0A3S4A1Z5_9MICO</name>